<gene>
    <name evidence="1" type="ORF">C1O25_22305</name>
</gene>
<evidence type="ECO:0000313" key="2">
    <source>
        <dbReference type="Proteomes" id="UP000236547"/>
    </source>
</evidence>
<proteinExistence type="predicted"/>
<organism evidence="1 2">
    <name type="scientific">Vibrio diazotrophicus</name>
    <dbReference type="NCBI Taxonomy" id="685"/>
    <lineage>
        <taxon>Bacteria</taxon>
        <taxon>Pseudomonadati</taxon>
        <taxon>Pseudomonadota</taxon>
        <taxon>Gammaproteobacteria</taxon>
        <taxon>Vibrionales</taxon>
        <taxon>Vibrionaceae</taxon>
        <taxon>Vibrio</taxon>
    </lineage>
</organism>
<dbReference type="EMBL" id="POSM01000066">
    <property type="protein sequence ID" value="PNH95692.1"/>
    <property type="molecule type" value="Genomic_DNA"/>
</dbReference>
<protein>
    <submittedName>
        <fullName evidence="1">Uncharacterized protein</fullName>
    </submittedName>
</protein>
<evidence type="ECO:0000313" key="1">
    <source>
        <dbReference type="EMBL" id="PNH95692.1"/>
    </source>
</evidence>
<accession>A0ABX4W4N2</accession>
<comment type="caution">
    <text evidence="1">The sequence shown here is derived from an EMBL/GenBank/DDBJ whole genome shotgun (WGS) entry which is preliminary data.</text>
</comment>
<keyword evidence="2" id="KW-1185">Reference proteome</keyword>
<name>A0ABX4W4N2_VIBDI</name>
<dbReference type="Proteomes" id="UP000236547">
    <property type="component" value="Unassembled WGS sequence"/>
</dbReference>
<reference evidence="1 2" key="1">
    <citation type="submission" date="2018-01" db="EMBL/GenBank/DDBJ databases">
        <title>Draft genome sequences of six Vibrio diazotrophicus strains isolated from deep-sea sediments of the Baltic Sea.</title>
        <authorList>
            <person name="Castillo D."/>
            <person name="Vandieken V."/>
            <person name="Chiang O."/>
            <person name="Middelboe M."/>
        </authorList>
    </citation>
    <scope>NUCLEOTIDE SEQUENCE [LARGE SCALE GENOMIC DNA]</scope>
    <source>
        <strain evidence="1 2">65.10M</strain>
    </source>
</reference>
<sequence>MRTVDAQTSKVRRSLLHKKPNIRTHLNSLFAKSLCKYVDSIYAMGHFRARKCRMKQFWTV</sequence>